<dbReference type="Gene3D" id="3.40.190.100">
    <property type="entry name" value="Glycine betaine-binding periplasmic protein, domain 2"/>
    <property type="match status" value="1"/>
</dbReference>
<dbReference type="GO" id="GO:0031460">
    <property type="term" value="P:glycine betaine transport"/>
    <property type="evidence" value="ECO:0007669"/>
    <property type="project" value="TreeGrafter"/>
</dbReference>
<dbReference type="CDD" id="cd13639">
    <property type="entry name" value="PBP2_OpuAC_like"/>
    <property type="match status" value="1"/>
</dbReference>
<evidence type="ECO:0000313" key="8">
    <source>
        <dbReference type="Proteomes" id="UP000198506"/>
    </source>
</evidence>
<organism evidence="7 8">
    <name type="scientific">Agrococcus baldri</name>
    <dbReference type="NCBI Taxonomy" id="153730"/>
    <lineage>
        <taxon>Bacteria</taxon>
        <taxon>Bacillati</taxon>
        <taxon>Actinomycetota</taxon>
        <taxon>Actinomycetes</taxon>
        <taxon>Micrococcales</taxon>
        <taxon>Microbacteriaceae</taxon>
        <taxon>Agrococcus</taxon>
    </lineage>
</organism>
<dbReference type="InterPro" id="IPR007210">
    <property type="entry name" value="ABC_Gly_betaine_transp_sub-bd"/>
</dbReference>
<evidence type="ECO:0000256" key="3">
    <source>
        <dbReference type="ARBA" id="ARBA00022475"/>
    </source>
</evidence>
<accession>A0AA94KYI6</accession>
<dbReference type="GO" id="GO:0043190">
    <property type="term" value="C:ATP-binding cassette (ABC) transporter complex"/>
    <property type="evidence" value="ECO:0007669"/>
    <property type="project" value="InterPro"/>
</dbReference>
<keyword evidence="3" id="KW-1003">Cell membrane</keyword>
<dbReference type="Pfam" id="PF04069">
    <property type="entry name" value="OpuAC"/>
    <property type="match status" value="1"/>
</dbReference>
<gene>
    <name evidence="7" type="ORF">SAMN04487783_0286</name>
</gene>
<dbReference type="PANTHER" id="PTHR47737">
    <property type="entry name" value="GLYCINE BETAINE/PROLINE BETAINE TRANSPORT SYSTEM PERMEASE PROTEIN PROW"/>
    <property type="match status" value="1"/>
</dbReference>
<proteinExistence type="predicted"/>
<feature type="signal peptide" evidence="5">
    <location>
        <begin position="1"/>
        <end position="25"/>
    </location>
</feature>
<keyword evidence="5" id="KW-0732">Signal</keyword>
<feature type="chain" id="PRO_5041743341" evidence="5">
    <location>
        <begin position="26"/>
        <end position="307"/>
    </location>
</feature>
<dbReference type="SUPFAM" id="SSF53850">
    <property type="entry name" value="Periplasmic binding protein-like II"/>
    <property type="match status" value="1"/>
</dbReference>
<keyword evidence="2" id="KW-0813">Transport</keyword>
<feature type="domain" description="ABC-type glycine betaine transport system substrate-binding" evidence="6">
    <location>
        <begin position="42"/>
        <end position="289"/>
    </location>
</feature>
<dbReference type="GO" id="GO:0015871">
    <property type="term" value="P:choline transport"/>
    <property type="evidence" value="ECO:0007669"/>
    <property type="project" value="TreeGrafter"/>
</dbReference>
<evidence type="ECO:0000256" key="5">
    <source>
        <dbReference type="SAM" id="SignalP"/>
    </source>
</evidence>
<evidence type="ECO:0000256" key="2">
    <source>
        <dbReference type="ARBA" id="ARBA00022448"/>
    </source>
</evidence>
<comment type="subcellular location">
    <subcellularLocation>
        <location evidence="1">Cell membrane</location>
    </subcellularLocation>
</comment>
<name>A0AA94KYI6_9MICO</name>
<sequence length="307" mass="32809">MNKRIIRGTAIAAVGALALAGCSAAGDDPEAPEGGATEQQTELTIGVFNGWPEGEAASFLWEAILEEKGYDVELEYADAGPVFAGVASGDYDVALDGWLPTTHADYMEEFGEDIVDLGSWNDDAVLTLAVNEDAPITSIEELADNADAFDNRIVGIEPGAGLTAATQDAVIPTYGLDGMEFITSSTPAMLAELSSAVDAGENIVVTLWRPHWAYDEFPIRDLEDPEGTLGAAEEIHTLARTGIEEDFPQVAEALSNFRMDSELLFSLENAMFNSDAEASDYPEVVATWIGENQEYVDSLSEGIDPVE</sequence>
<dbReference type="EMBL" id="FOZN01000001">
    <property type="protein sequence ID" value="SFR98909.1"/>
    <property type="molecule type" value="Genomic_DNA"/>
</dbReference>
<evidence type="ECO:0000256" key="4">
    <source>
        <dbReference type="ARBA" id="ARBA00023136"/>
    </source>
</evidence>
<dbReference type="Gene3D" id="3.10.105.10">
    <property type="entry name" value="Dipeptide-binding Protein, Domain 3"/>
    <property type="match status" value="2"/>
</dbReference>
<dbReference type="GO" id="GO:0005275">
    <property type="term" value="F:amine transmembrane transporter activity"/>
    <property type="evidence" value="ECO:0007669"/>
    <property type="project" value="TreeGrafter"/>
</dbReference>
<dbReference type="GO" id="GO:0015226">
    <property type="term" value="F:carnitine transmembrane transporter activity"/>
    <property type="evidence" value="ECO:0007669"/>
    <property type="project" value="TreeGrafter"/>
</dbReference>
<evidence type="ECO:0000259" key="6">
    <source>
        <dbReference type="Pfam" id="PF04069"/>
    </source>
</evidence>
<protein>
    <submittedName>
        <fullName evidence="7">Glycine betaine/proline transport system substrate-binding protein</fullName>
    </submittedName>
</protein>
<dbReference type="Proteomes" id="UP000198506">
    <property type="component" value="Unassembled WGS sequence"/>
</dbReference>
<reference evidence="7 8" key="1">
    <citation type="submission" date="2016-10" db="EMBL/GenBank/DDBJ databases">
        <authorList>
            <person name="Varghese N."/>
            <person name="Submissions S."/>
        </authorList>
    </citation>
    <scope>NUCLEOTIDE SEQUENCE [LARGE SCALE GENOMIC DNA]</scope>
    <source>
        <strain evidence="7 8">IAM 15147</strain>
    </source>
</reference>
<keyword evidence="8" id="KW-1185">Reference proteome</keyword>
<keyword evidence="4" id="KW-0472">Membrane</keyword>
<evidence type="ECO:0000256" key="1">
    <source>
        <dbReference type="ARBA" id="ARBA00004236"/>
    </source>
</evidence>
<dbReference type="PROSITE" id="PS51257">
    <property type="entry name" value="PROKAR_LIPOPROTEIN"/>
    <property type="match status" value="1"/>
</dbReference>
<comment type="caution">
    <text evidence="7">The sequence shown here is derived from an EMBL/GenBank/DDBJ whole genome shotgun (WGS) entry which is preliminary data.</text>
</comment>
<dbReference type="AlphaFoldDB" id="A0AA94KYI6"/>
<dbReference type="RefSeq" id="WP_092915154.1">
    <property type="nucleotide sequence ID" value="NZ_FOZN01000001.1"/>
</dbReference>
<dbReference type="PANTHER" id="PTHR47737:SF1">
    <property type="entry name" value="GLYCINE BETAINE_PROLINE BETAINE TRANSPORT SYSTEM PERMEASE PROTEIN PROW"/>
    <property type="match status" value="1"/>
</dbReference>
<evidence type="ECO:0000313" key="7">
    <source>
        <dbReference type="EMBL" id="SFR98909.1"/>
    </source>
</evidence>